<protein>
    <recommendedName>
        <fullName evidence="3">AMP-dependent synthetase/ligase domain-containing protein</fullName>
    </recommendedName>
</protein>
<gene>
    <name evidence="1" type="ORF">GSBLH_T00002511001</name>
</gene>
<dbReference type="GeneID" id="24919672"/>
<dbReference type="SUPFAM" id="SSF56801">
    <property type="entry name" value="Acetyl-CoA synthetase-like"/>
    <property type="match status" value="1"/>
</dbReference>
<sequence length="239" mass="26720">MTSSLVRALRSSEKDVVLAEPISIASTFTLLVATMLCGGQFSFTNRVLEVCGSLQPTILSASNNSYFQIFNELLAILKATPITSFLLAPLRRLLANTQYFKFVRQRRISELLGDNLRLALSFYSYRPLSQDGHRLLSRMLGVPVSIIFGNTETCGICTHSVRWEKPILMGYIAKPFICNALRRSEGNTLLIAGSNIAESSRMVSEDACKWFDSGISILIMKNYFIVHKMPRTYDSTMPA</sequence>
<accession>D8M3B5</accession>
<evidence type="ECO:0008006" key="3">
    <source>
        <dbReference type="Google" id="ProtNLM"/>
    </source>
</evidence>
<dbReference type="Proteomes" id="UP000008312">
    <property type="component" value="Unassembled WGS sequence"/>
</dbReference>
<dbReference type="AlphaFoldDB" id="D8M3B5"/>
<evidence type="ECO:0000313" key="2">
    <source>
        <dbReference type="Proteomes" id="UP000008312"/>
    </source>
</evidence>
<evidence type="ECO:0000313" key="1">
    <source>
        <dbReference type="EMBL" id="CBK22388.2"/>
    </source>
</evidence>
<organism evidence="1">
    <name type="scientific">Blastocystis hominis</name>
    <dbReference type="NCBI Taxonomy" id="12968"/>
    <lineage>
        <taxon>Eukaryota</taxon>
        <taxon>Sar</taxon>
        <taxon>Stramenopiles</taxon>
        <taxon>Bigyra</taxon>
        <taxon>Opalozoa</taxon>
        <taxon>Opalinata</taxon>
        <taxon>Blastocystidae</taxon>
        <taxon>Blastocystis</taxon>
    </lineage>
</organism>
<proteinExistence type="predicted"/>
<name>D8M3B5_BLAHO</name>
<dbReference type="InParanoid" id="D8M3B5"/>
<dbReference type="OrthoDB" id="10394412at2759"/>
<dbReference type="EMBL" id="FN668650">
    <property type="protein sequence ID" value="CBK22388.2"/>
    <property type="molecule type" value="Genomic_DNA"/>
</dbReference>
<reference evidence="1" key="1">
    <citation type="submission" date="2010-02" db="EMBL/GenBank/DDBJ databases">
        <title>Sequencing and annotation of the Blastocystis hominis genome.</title>
        <authorList>
            <person name="Wincker P."/>
        </authorList>
    </citation>
    <scope>NUCLEOTIDE SEQUENCE</scope>
    <source>
        <strain evidence="1">Singapore isolate B</strain>
    </source>
</reference>
<dbReference type="RefSeq" id="XP_012896436.1">
    <property type="nucleotide sequence ID" value="XM_013040982.1"/>
</dbReference>
<keyword evidence="2" id="KW-1185">Reference proteome</keyword>